<dbReference type="InterPro" id="IPR001251">
    <property type="entry name" value="CRAL-TRIO_dom"/>
</dbReference>
<reference evidence="2" key="1">
    <citation type="submission" date="2021-06" db="EMBL/GenBank/DDBJ databases">
        <authorList>
            <person name="Hodson N. C."/>
            <person name="Mongue J. A."/>
            <person name="Jaron S. K."/>
        </authorList>
    </citation>
    <scope>NUCLEOTIDE SEQUENCE</scope>
</reference>
<protein>
    <recommendedName>
        <fullName evidence="1">CRAL-TRIO domain-containing protein</fullName>
    </recommendedName>
</protein>
<dbReference type="OrthoDB" id="1434354at2759"/>
<proteinExistence type="predicted"/>
<dbReference type="PROSITE" id="PS50191">
    <property type="entry name" value="CRAL_TRIO"/>
    <property type="match status" value="1"/>
</dbReference>
<dbReference type="Proteomes" id="UP000708208">
    <property type="component" value="Unassembled WGS sequence"/>
</dbReference>
<feature type="domain" description="CRAL-TRIO" evidence="1">
    <location>
        <begin position="1"/>
        <end position="101"/>
    </location>
</feature>
<comment type="caution">
    <text evidence="2">The sequence shown here is derived from an EMBL/GenBank/DDBJ whole genome shotgun (WGS) entry which is preliminary data.</text>
</comment>
<dbReference type="EMBL" id="CAJVCH010048204">
    <property type="protein sequence ID" value="CAG7717740.1"/>
    <property type="molecule type" value="Genomic_DNA"/>
</dbReference>
<organism evidence="2 3">
    <name type="scientific">Allacma fusca</name>
    <dbReference type="NCBI Taxonomy" id="39272"/>
    <lineage>
        <taxon>Eukaryota</taxon>
        <taxon>Metazoa</taxon>
        <taxon>Ecdysozoa</taxon>
        <taxon>Arthropoda</taxon>
        <taxon>Hexapoda</taxon>
        <taxon>Collembola</taxon>
        <taxon>Symphypleona</taxon>
        <taxon>Sminthuridae</taxon>
        <taxon>Allacma</taxon>
    </lineage>
</organism>
<dbReference type="Pfam" id="PF00650">
    <property type="entry name" value="CRAL_TRIO"/>
    <property type="match status" value="1"/>
</dbReference>
<evidence type="ECO:0000259" key="1">
    <source>
        <dbReference type="PROSITE" id="PS50191"/>
    </source>
</evidence>
<evidence type="ECO:0000313" key="3">
    <source>
        <dbReference type="Proteomes" id="UP000708208"/>
    </source>
</evidence>
<name>A0A8J2JIM9_9HEXA</name>
<accession>A0A8J2JIM9</accession>
<dbReference type="AlphaFoldDB" id="A0A8J2JIM9"/>
<gene>
    <name evidence="2" type="ORF">AFUS01_LOCUS7179</name>
</gene>
<keyword evidence="3" id="KW-1185">Reference proteome</keyword>
<evidence type="ECO:0000313" key="2">
    <source>
        <dbReference type="EMBL" id="CAG7717740.1"/>
    </source>
</evidence>
<sequence>MNGFDKDGCPVAVIPYGKWDVRKAIADGKKDIYLRYFDQMCERALDILKNINKNRPAEDPLSQLFVIWDLDGFSLRQITAKGSNKLHFDIQSNGYPIFLAI</sequence>